<gene>
    <name evidence="6" type="ORF">SR900_10675</name>
</gene>
<dbReference type="InterPro" id="IPR027417">
    <property type="entry name" value="P-loop_NTPase"/>
</dbReference>
<dbReference type="CDD" id="cd03255">
    <property type="entry name" value="ABC_MJ0796_LolCDE_FtsE"/>
    <property type="match status" value="1"/>
</dbReference>
<dbReference type="Proteomes" id="UP001324185">
    <property type="component" value="Chromosome"/>
</dbReference>
<feature type="domain" description="ABC transporter" evidence="5">
    <location>
        <begin position="5"/>
        <end position="238"/>
    </location>
</feature>
<evidence type="ECO:0000256" key="2">
    <source>
        <dbReference type="ARBA" id="ARBA00022448"/>
    </source>
</evidence>
<dbReference type="InterPro" id="IPR003593">
    <property type="entry name" value="AAA+_ATPase"/>
</dbReference>
<dbReference type="EMBL" id="CP140158">
    <property type="protein sequence ID" value="WQG84925.1"/>
    <property type="molecule type" value="Genomic_DNA"/>
</dbReference>
<sequence>MNKMLTTNNLTKTVKLPEQSLTILSEVSLTVNEHDSVAIVGASGSGKSTLLSLLAGLDTPSEGEVELAGHPIHKLSEDERAAVRAQYVGFVFQSFHLLPGLTALENVMLPIELKEDKNAQTKAKELLEKVGLAERLNHYPHQLSGGEQQRVAIARAFASEPKILFADEPTGNLDTANGEKIIDLIFDLNQQLGTTLVLVTHDDRLAERCQRLVRLEAGKVIEDSVNESFEQAKTAETA</sequence>
<comment type="similarity">
    <text evidence="1">Belongs to the ABC transporter superfamily.</text>
</comment>
<name>A0ABZ0X344_9GAMM</name>
<keyword evidence="3" id="KW-0547">Nucleotide-binding</keyword>
<dbReference type="PANTHER" id="PTHR42798:SF2">
    <property type="entry name" value="ABC TRANSPORTER ATP-BINDING PROTEIN MG467-RELATED"/>
    <property type="match status" value="1"/>
</dbReference>
<organism evidence="6 7">
    <name type="scientific">Kangiella aquimarina</name>
    <dbReference type="NCBI Taxonomy" id="261965"/>
    <lineage>
        <taxon>Bacteria</taxon>
        <taxon>Pseudomonadati</taxon>
        <taxon>Pseudomonadota</taxon>
        <taxon>Gammaproteobacteria</taxon>
        <taxon>Kangiellales</taxon>
        <taxon>Kangiellaceae</taxon>
        <taxon>Kangiella</taxon>
    </lineage>
</organism>
<dbReference type="Gene3D" id="3.40.50.300">
    <property type="entry name" value="P-loop containing nucleotide triphosphate hydrolases"/>
    <property type="match status" value="1"/>
</dbReference>
<evidence type="ECO:0000259" key="5">
    <source>
        <dbReference type="PROSITE" id="PS50893"/>
    </source>
</evidence>
<dbReference type="SMART" id="SM00382">
    <property type="entry name" value="AAA"/>
    <property type="match status" value="1"/>
</dbReference>
<keyword evidence="7" id="KW-1185">Reference proteome</keyword>
<dbReference type="InterPro" id="IPR017911">
    <property type="entry name" value="MacB-like_ATP-bd"/>
</dbReference>
<dbReference type="SUPFAM" id="SSF52540">
    <property type="entry name" value="P-loop containing nucleoside triphosphate hydrolases"/>
    <property type="match status" value="1"/>
</dbReference>
<evidence type="ECO:0000313" key="6">
    <source>
        <dbReference type="EMBL" id="WQG84925.1"/>
    </source>
</evidence>
<dbReference type="PROSITE" id="PS50893">
    <property type="entry name" value="ABC_TRANSPORTER_2"/>
    <property type="match status" value="1"/>
</dbReference>
<protein>
    <submittedName>
        <fullName evidence="6">ABC transporter ATP-binding protein</fullName>
    </submittedName>
</protein>
<proteinExistence type="inferred from homology"/>
<dbReference type="PANTHER" id="PTHR42798">
    <property type="entry name" value="LIPOPROTEIN-RELEASING SYSTEM ATP-BINDING PROTEIN LOLD"/>
    <property type="match status" value="1"/>
</dbReference>
<dbReference type="RefSeq" id="WP_051082516.1">
    <property type="nucleotide sequence ID" value="NZ_CP140158.1"/>
</dbReference>
<accession>A0ABZ0X344</accession>
<evidence type="ECO:0000256" key="1">
    <source>
        <dbReference type="ARBA" id="ARBA00005417"/>
    </source>
</evidence>
<dbReference type="GO" id="GO:0005524">
    <property type="term" value="F:ATP binding"/>
    <property type="evidence" value="ECO:0007669"/>
    <property type="project" value="UniProtKB-KW"/>
</dbReference>
<evidence type="ECO:0000313" key="7">
    <source>
        <dbReference type="Proteomes" id="UP001324185"/>
    </source>
</evidence>
<keyword evidence="2" id="KW-0813">Transport</keyword>
<dbReference type="InterPro" id="IPR017871">
    <property type="entry name" value="ABC_transporter-like_CS"/>
</dbReference>
<dbReference type="PROSITE" id="PS00211">
    <property type="entry name" value="ABC_TRANSPORTER_1"/>
    <property type="match status" value="1"/>
</dbReference>
<evidence type="ECO:0000256" key="4">
    <source>
        <dbReference type="ARBA" id="ARBA00022840"/>
    </source>
</evidence>
<dbReference type="Pfam" id="PF00005">
    <property type="entry name" value="ABC_tran"/>
    <property type="match status" value="1"/>
</dbReference>
<evidence type="ECO:0000256" key="3">
    <source>
        <dbReference type="ARBA" id="ARBA00022741"/>
    </source>
</evidence>
<dbReference type="InterPro" id="IPR003439">
    <property type="entry name" value="ABC_transporter-like_ATP-bd"/>
</dbReference>
<reference evidence="6 7" key="1">
    <citation type="submission" date="2023-11" db="EMBL/GenBank/DDBJ databases">
        <title>MicrobeMod: A computational toolkit for identifying prokaryotic methylation and restriction-modification with nanopore sequencing.</title>
        <authorList>
            <person name="Crits-Christoph A."/>
            <person name="Kang S.C."/>
            <person name="Lee H."/>
            <person name="Ostrov N."/>
        </authorList>
    </citation>
    <scope>NUCLEOTIDE SEQUENCE [LARGE SCALE GENOMIC DNA]</scope>
    <source>
        <strain evidence="6 7">DSMZ 16071</strain>
    </source>
</reference>
<keyword evidence="4 6" id="KW-0067">ATP-binding</keyword>